<proteinExistence type="predicted"/>
<dbReference type="InterPro" id="IPR042183">
    <property type="entry name" value="MmgE/PrpD_sf_1"/>
</dbReference>
<reference evidence="4 5" key="1">
    <citation type="submission" date="2023-12" db="EMBL/GenBank/DDBJ databases">
        <title>Blastococcus brunescens sp. nov., an actonobacterium isolated from sandstone collected in sahara desert.</title>
        <authorList>
            <person name="Gtari M."/>
            <person name="Ghodhbane F."/>
        </authorList>
    </citation>
    <scope>NUCLEOTIDE SEQUENCE [LARGE SCALE GENOMIC DNA]</scope>
    <source>
        <strain evidence="4 5">BMG 8361</strain>
    </source>
</reference>
<evidence type="ECO:0000259" key="3">
    <source>
        <dbReference type="Pfam" id="PF03972"/>
    </source>
</evidence>
<dbReference type="SUPFAM" id="SSF103378">
    <property type="entry name" value="2-methylcitrate dehydratase PrpD"/>
    <property type="match status" value="1"/>
</dbReference>
<protein>
    <submittedName>
        <fullName evidence="4">CoA transferase</fullName>
    </submittedName>
</protein>
<accession>A0ABZ1B0A1</accession>
<dbReference type="GO" id="GO:0016740">
    <property type="term" value="F:transferase activity"/>
    <property type="evidence" value="ECO:0007669"/>
    <property type="project" value="UniProtKB-KW"/>
</dbReference>
<dbReference type="InterPro" id="IPR036148">
    <property type="entry name" value="MmgE/PrpD_sf"/>
</dbReference>
<gene>
    <name evidence="4" type="ORF">U6N30_32535</name>
</gene>
<sequence length="627" mass="65210">MGRLPLSGIRIADFTWVGAGSYTTKMLADHGADVIKIESSAKIDGIRLSAPFKDGVKGVNRSGYFADRNTSKRSITIDLRTEEGRALARRIVATSDVVANNFTPGTMARFGLGYDDVREINPRAVYLAMSMSGDSGPERDFLGYGLTIGALVGMHHLSGLPGHEPAGTGTNYPDHIPNPCHSAFAVLAALRHARRTGRGQYLDIAQTEPTIAVLGAAFLEATVNGRDPQPLGNGHLRHAPHGVYRCAGRTGGSRSPWPRTGSGRRCVPSSGCPTTPARPSGPPRPPGTATVTRSTSCWPRRPPTGTPASCSPGCRRPGFLREWCRTRPTSWSGIRTCRPGGTGCGSSTRRWGDAVQRAAVPADRHAGHAHPPGSDARPAHRGDLPGGPRARRRRDRPAAGRGGARMTGAPTASERIADFVVTVDPAATAEETVHAVARAFLDTFAVAVAASGDPVDAVLRGYATGSTGPASLWAGTGTATTEHAALVNGAVGHVLDYDDVNSPMRGHPSIALLPPLVAAAEAIGADGRRLSAAYAVGFEVIVKLSRACALDHYARGWHSTTTIGLLGATAAVAHLTGLPRDAVRDALGLSVAQAAGTRQNFGTMAKSFQAGACGVAALRSVALAGEG</sequence>
<dbReference type="EMBL" id="CP141261">
    <property type="protein sequence ID" value="WRL64224.1"/>
    <property type="molecule type" value="Genomic_DNA"/>
</dbReference>
<dbReference type="Pfam" id="PF03972">
    <property type="entry name" value="MmgE_PrpD_N"/>
    <property type="match status" value="1"/>
</dbReference>
<name>A0ABZ1B0A1_9ACTN</name>
<keyword evidence="1 4" id="KW-0808">Transferase</keyword>
<dbReference type="SUPFAM" id="SSF89796">
    <property type="entry name" value="CoA-transferase family III (CaiB/BaiF)"/>
    <property type="match status" value="1"/>
</dbReference>
<dbReference type="Pfam" id="PF02515">
    <property type="entry name" value="CoA_transf_3"/>
    <property type="match status" value="1"/>
</dbReference>
<dbReference type="Gene3D" id="3.30.1540.10">
    <property type="entry name" value="formyl-coa transferase, domain 3"/>
    <property type="match status" value="1"/>
</dbReference>
<feature type="domain" description="MmgE/PrpD N-terminal" evidence="3">
    <location>
        <begin position="414"/>
        <end position="625"/>
    </location>
</feature>
<evidence type="ECO:0000313" key="4">
    <source>
        <dbReference type="EMBL" id="WRL64224.1"/>
    </source>
</evidence>
<dbReference type="InterPro" id="IPR023606">
    <property type="entry name" value="CoA-Trfase_III_dom_1_sf"/>
</dbReference>
<evidence type="ECO:0000256" key="2">
    <source>
        <dbReference type="SAM" id="MobiDB-lite"/>
    </source>
</evidence>
<dbReference type="PANTHER" id="PTHR48207">
    <property type="entry name" value="SUCCINATE--HYDROXYMETHYLGLUTARATE COA-TRANSFERASE"/>
    <property type="match status" value="1"/>
</dbReference>
<feature type="region of interest" description="Disordered" evidence="2">
    <location>
        <begin position="249"/>
        <end position="312"/>
    </location>
</feature>
<dbReference type="PANTHER" id="PTHR48207:SF3">
    <property type="entry name" value="SUCCINATE--HYDROXYMETHYLGLUTARATE COA-TRANSFERASE"/>
    <property type="match status" value="1"/>
</dbReference>
<dbReference type="InterPro" id="IPR003673">
    <property type="entry name" value="CoA-Trfase_fam_III"/>
</dbReference>
<dbReference type="Gene3D" id="3.40.50.10540">
    <property type="entry name" value="Crotonobetainyl-coa:carnitine coa-transferase, domain 1"/>
    <property type="match status" value="1"/>
</dbReference>
<feature type="region of interest" description="Disordered" evidence="2">
    <location>
        <begin position="359"/>
        <end position="411"/>
    </location>
</feature>
<dbReference type="Gene3D" id="1.10.4100.10">
    <property type="entry name" value="2-methylcitrate dehydratase PrpD"/>
    <property type="match status" value="1"/>
</dbReference>
<dbReference type="InterPro" id="IPR044855">
    <property type="entry name" value="CoA-Trfase_III_dom3_sf"/>
</dbReference>
<evidence type="ECO:0000313" key="5">
    <source>
        <dbReference type="Proteomes" id="UP001324287"/>
    </source>
</evidence>
<organism evidence="4 5">
    <name type="scientific">Blastococcus brunescens</name>
    <dbReference type="NCBI Taxonomy" id="1564165"/>
    <lineage>
        <taxon>Bacteria</taxon>
        <taxon>Bacillati</taxon>
        <taxon>Actinomycetota</taxon>
        <taxon>Actinomycetes</taxon>
        <taxon>Geodermatophilales</taxon>
        <taxon>Geodermatophilaceae</taxon>
        <taxon>Blastococcus</taxon>
    </lineage>
</organism>
<dbReference type="InterPro" id="IPR050483">
    <property type="entry name" value="CoA-transferase_III_domain"/>
</dbReference>
<dbReference type="Proteomes" id="UP001324287">
    <property type="component" value="Chromosome"/>
</dbReference>
<evidence type="ECO:0000256" key="1">
    <source>
        <dbReference type="ARBA" id="ARBA00022679"/>
    </source>
</evidence>
<dbReference type="InterPro" id="IPR045336">
    <property type="entry name" value="MmgE_PrpD_N"/>
</dbReference>
<keyword evidence="5" id="KW-1185">Reference proteome</keyword>